<gene>
    <name evidence="13" type="ORF">B5D82_10500</name>
</gene>
<evidence type="ECO:0000256" key="3">
    <source>
        <dbReference type="ARBA" id="ARBA00022448"/>
    </source>
</evidence>
<feature type="domain" description="T2SS protein K first SAM-like" evidence="12">
    <location>
        <begin position="89"/>
        <end position="213"/>
    </location>
</feature>
<dbReference type="InterPro" id="IPR049179">
    <property type="entry name" value="T2SSK_SAM-like_2nd"/>
</dbReference>
<dbReference type="NCBIfam" id="NF037980">
    <property type="entry name" value="T2SS_GspK"/>
    <property type="match status" value="1"/>
</dbReference>
<dbReference type="OrthoDB" id="9788973at2"/>
<proteinExistence type="inferred from homology"/>
<dbReference type="InterPro" id="IPR005628">
    <property type="entry name" value="GspK"/>
</dbReference>
<dbReference type="PIRSF" id="PIRSF002786">
    <property type="entry name" value="XcpX"/>
    <property type="match status" value="1"/>
</dbReference>
<dbReference type="InterPro" id="IPR038072">
    <property type="entry name" value="GspK_central_sf"/>
</dbReference>
<dbReference type="SUPFAM" id="SSF54523">
    <property type="entry name" value="Pili subunits"/>
    <property type="match status" value="1"/>
</dbReference>
<evidence type="ECO:0000259" key="11">
    <source>
        <dbReference type="Pfam" id="PF03934"/>
    </source>
</evidence>
<dbReference type="Gene3D" id="3.30.1300.30">
    <property type="entry name" value="GSPII I/J protein-like"/>
    <property type="match status" value="1"/>
</dbReference>
<keyword evidence="9 10" id="KW-0472">Membrane</keyword>
<keyword evidence="3 10" id="KW-0813">Transport</keyword>
<evidence type="ECO:0000256" key="10">
    <source>
        <dbReference type="PIRNR" id="PIRNR002786"/>
    </source>
</evidence>
<evidence type="ECO:0000256" key="5">
    <source>
        <dbReference type="ARBA" id="ARBA00022519"/>
    </source>
</evidence>
<dbReference type="EMBL" id="CP020465">
    <property type="protein sequence ID" value="ASP49977.1"/>
    <property type="molecule type" value="Genomic_DNA"/>
</dbReference>
<evidence type="ECO:0000256" key="2">
    <source>
        <dbReference type="ARBA" id="ARBA00007246"/>
    </source>
</evidence>
<reference evidence="13 14" key="1">
    <citation type="submission" date="2017-08" db="EMBL/GenBank/DDBJ databases">
        <title>Complete genome of Colwellia sp. NB097-1, a psychrophile bacterium ioslated from Bering Sea.</title>
        <authorList>
            <person name="Chen X."/>
        </authorList>
    </citation>
    <scope>NUCLEOTIDE SEQUENCE [LARGE SCALE GENOMIC DNA]</scope>
    <source>
        <strain evidence="13 14">NB097-1</strain>
    </source>
</reference>
<keyword evidence="8" id="KW-1133">Transmembrane helix</keyword>
<dbReference type="SUPFAM" id="SSF158544">
    <property type="entry name" value="GspK insert domain-like"/>
    <property type="match status" value="2"/>
</dbReference>
<dbReference type="Pfam" id="PF03934">
    <property type="entry name" value="T2SSK"/>
    <property type="match status" value="1"/>
</dbReference>
<keyword evidence="4 10" id="KW-1003">Cell membrane</keyword>
<dbReference type="AlphaFoldDB" id="A0A222GDM3"/>
<dbReference type="GO" id="GO:0009306">
    <property type="term" value="P:protein secretion"/>
    <property type="evidence" value="ECO:0007669"/>
    <property type="project" value="InterPro"/>
</dbReference>
<comment type="subcellular location">
    <subcellularLocation>
        <location evidence="1 10">Cell inner membrane</location>
    </subcellularLocation>
</comment>
<dbReference type="GO" id="GO:0005886">
    <property type="term" value="C:plasma membrane"/>
    <property type="evidence" value="ECO:0007669"/>
    <property type="project" value="UniProtKB-SubCell"/>
</dbReference>
<name>A0A222GDM3_9GAMM</name>
<keyword evidence="5 10" id="KW-0997">Cell inner membrane</keyword>
<dbReference type="PANTHER" id="PTHR38831">
    <property type="entry name" value="TYPE II SECRETION SYSTEM PROTEIN K"/>
    <property type="match status" value="1"/>
</dbReference>
<feature type="domain" description="T2SS protein K second SAM-like" evidence="11">
    <location>
        <begin position="219"/>
        <end position="282"/>
    </location>
</feature>
<dbReference type="Proteomes" id="UP000202259">
    <property type="component" value="Chromosome"/>
</dbReference>
<keyword evidence="6" id="KW-0812">Transmembrane</keyword>
<protein>
    <recommendedName>
        <fullName evidence="10">Type II secretion system protein K</fullName>
    </recommendedName>
</protein>
<evidence type="ECO:0000313" key="14">
    <source>
        <dbReference type="Proteomes" id="UP000202259"/>
    </source>
</evidence>
<evidence type="ECO:0000256" key="1">
    <source>
        <dbReference type="ARBA" id="ARBA00004533"/>
    </source>
</evidence>
<dbReference type="Pfam" id="PF21687">
    <property type="entry name" value="T2SSK_1st"/>
    <property type="match status" value="1"/>
</dbReference>
<evidence type="ECO:0000256" key="4">
    <source>
        <dbReference type="ARBA" id="ARBA00022475"/>
    </source>
</evidence>
<dbReference type="KEGG" id="cber:B5D82_10500"/>
<comment type="similarity">
    <text evidence="2 10">Belongs to the GSP K family.</text>
</comment>
<dbReference type="InterPro" id="IPR045584">
    <property type="entry name" value="Pilin-like"/>
</dbReference>
<evidence type="ECO:0000256" key="8">
    <source>
        <dbReference type="ARBA" id="ARBA00022989"/>
    </source>
</evidence>
<accession>A0A222GDM3</accession>
<evidence type="ECO:0000313" key="13">
    <source>
        <dbReference type="EMBL" id="ASP49977.1"/>
    </source>
</evidence>
<keyword evidence="14" id="KW-1185">Reference proteome</keyword>
<evidence type="ECO:0000256" key="7">
    <source>
        <dbReference type="ARBA" id="ARBA00022927"/>
    </source>
</evidence>
<organism evidence="13 14">
    <name type="scientific">Cognaticolwellia beringensis</name>
    <dbReference type="NCBI Taxonomy" id="1967665"/>
    <lineage>
        <taxon>Bacteria</taxon>
        <taxon>Pseudomonadati</taxon>
        <taxon>Pseudomonadota</taxon>
        <taxon>Gammaproteobacteria</taxon>
        <taxon>Alteromonadales</taxon>
        <taxon>Colwelliaceae</taxon>
        <taxon>Cognaticolwellia</taxon>
    </lineage>
</organism>
<dbReference type="PANTHER" id="PTHR38831:SF1">
    <property type="entry name" value="TYPE II SECRETION SYSTEM PROTEIN K-RELATED"/>
    <property type="match status" value="1"/>
</dbReference>
<evidence type="ECO:0000259" key="12">
    <source>
        <dbReference type="Pfam" id="PF21687"/>
    </source>
</evidence>
<evidence type="ECO:0000256" key="6">
    <source>
        <dbReference type="ARBA" id="ARBA00022692"/>
    </source>
</evidence>
<evidence type="ECO:0000256" key="9">
    <source>
        <dbReference type="ARBA" id="ARBA00023136"/>
    </source>
</evidence>
<sequence>MLIIALIAILATQMTARLQLQMQRTTNIGSNQQAYWYAMGAEAFAKRILIQSFEADSEVTHLGQLWAQGENTFPVDFGQITGEITDLNSCFNLNALRVNDDDGSGNSNRGNSANAANKSPARAAFEELLIAMNIEGVGSFEAEYMADALTDWLDADGSISGSGGAEDNDYASKEFPYLAANNYLASMAELRVIDHFTVNVIDKLKDYTCILPNTNMNKININTIAQDQPEILVAMLGISQNEASQALSSRGEEGFKNIDEFFSLSDLSKAKIPPEKKQLFAVKSEYFKLKTTASFNNSYFALNTIMKVDNKNNIRVISRIIGRE</sequence>
<dbReference type="InterPro" id="IPR049031">
    <property type="entry name" value="T2SSK_SAM-like_1st"/>
</dbReference>
<dbReference type="Gene3D" id="1.10.40.60">
    <property type="entry name" value="EpsJ-like"/>
    <property type="match status" value="2"/>
</dbReference>
<keyword evidence="7" id="KW-0653">Protein transport</keyword>